<keyword evidence="4" id="KW-1185">Reference proteome</keyword>
<dbReference type="InterPro" id="IPR006631">
    <property type="entry name" value="DM4_12"/>
</dbReference>
<name>A0A1B0CSF1_LUTLO</name>
<reference evidence="3" key="3">
    <citation type="submission" date="2020-05" db="UniProtKB">
        <authorList>
            <consortium name="EnsemblMetazoa"/>
        </authorList>
    </citation>
    <scope>IDENTIFICATION</scope>
    <source>
        <strain evidence="3">Jacobina</strain>
    </source>
</reference>
<evidence type="ECO:0000313" key="2">
    <source>
        <dbReference type="EMBL" id="MBC1170728.1"/>
    </source>
</evidence>
<organism evidence="3 4">
    <name type="scientific">Lutzomyia longipalpis</name>
    <name type="common">Sand fly</name>
    <dbReference type="NCBI Taxonomy" id="7200"/>
    <lineage>
        <taxon>Eukaryota</taxon>
        <taxon>Metazoa</taxon>
        <taxon>Ecdysozoa</taxon>
        <taxon>Arthropoda</taxon>
        <taxon>Hexapoda</taxon>
        <taxon>Insecta</taxon>
        <taxon>Pterygota</taxon>
        <taxon>Neoptera</taxon>
        <taxon>Endopterygota</taxon>
        <taxon>Diptera</taxon>
        <taxon>Nematocera</taxon>
        <taxon>Psychodoidea</taxon>
        <taxon>Psychodidae</taxon>
        <taxon>Lutzomyia</taxon>
        <taxon>Lutzomyia</taxon>
    </lineage>
</organism>
<dbReference type="VEuPathDB" id="VectorBase:LLONM1_007051"/>
<feature type="signal peptide" evidence="1">
    <location>
        <begin position="1"/>
        <end position="22"/>
    </location>
</feature>
<dbReference type="Pfam" id="PF07841">
    <property type="entry name" value="DM4_12"/>
    <property type="match status" value="1"/>
</dbReference>
<proteinExistence type="predicted"/>
<dbReference type="EMBL" id="AJWK01025964">
    <property type="status" value="NOT_ANNOTATED_CDS"/>
    <property type="molecule type" value="Genomic_DNA"/>
</dbReference>
<dbReference type="Proteomes" id="UP000092461">
    <property type="component" value="Unassembled WGS sequence"/>
</dbReference>
<accession>A0A1B0CSF1</accession>
<sequence>MERFLIFITLYYLSFLIAFNNAKDVLVSEKESDLLSRQKRFLIFNNGGLAKAVLGFSCPVVFNDNTKRSLNVAYNFQAQYQFQPNITYPLSAPFFTGLERRLKRQRTMDEPKKDDSRKLLYSLLKVTMERRGVDGEECLLRAVCEVAESSYKHNGLFGELIDLIFTPQDDELGPEYTAARTIGLQGGNCQSSFSKCPPNKGLLDSISMIM</sequence>
<reference evidence="4" key="1">
    <citation type="submission" date="2012-05" db="EMBL/GenBank/DDBJ databases">
        <title>Whole Genome Assembly of Lutzomyia longipalpis.</title>
        <authorList>
            <person name="Richards S."/>
            <person name="Qu C."/>
            <person name="Dillon R."/>
            <person name="Worley K."/>
            <person name="Scherer S."/>
            <person name="Batterton M."/>
            <person name="Taylor A."/>
            <person name="Hawes A."/>
            <person name="Hernandez B."/>
            <person name="Kovar C."/>
            <person name="Mandapat C."/>
            <person name="Pham C."/>
            <person name="Qu C."/>
            <person name="Jing C."/>
            <person name="Bess C."/>
            <person name="Bandaranaike D."/>
            <person name="Ngo D."/>
            <person name="Ongeri F."/>
            <person name="Arias F."/>
            <person name="Lara F."/>
            <person name="Weissenberger G."/>
            <person name="Kamau G."/>
            <person name="Han H."/>
            <person name="Shen H."/>
            <person name="Dinh H."/>
            <person name="Khalil I."/>
            <person name="Jones J."/>
            <person name="Shafer J."/>
            <person name="Jayaseelan J."/>
            <person name="Quiroz J."/>
            <person name="Blankenburg K."/>
            <person name="Nguyen L."/>
            <person name="Jackson L."/>
            <person name="Francisco L."/>
            <person name="Tang L.-Y."/>
            <person name="Pu L.-L."/>
            <person name="Perales L."/>
            <person name="Lorensuhewa L."/>
            <person name="Munidasa M."/>
            <person name="Coyle M."/>
            <person name="Taylor M."/>
            <person name="Puazo M."/>
            <person name="Firestine M."/>
            <person name="Scheel M."/>
            <person name="Javaid M."/>
            <person name="Wang M."/>
            <person name="Li M."/>
            <person name="Tabassum N."/>
            <person name="Saada N."/>
            <person name="Osuji N."/>
            <person name="Aqrawi P."/>
            <person name="Fu Q."/>
            <person name="Thornton R."/>
            <person name="Raj R."/>
            <person name="Goodspeed R."/>
            <person name="Mata R."/>
            <person name="Najjar R."/>
            <person name="Gubbala S."/>
            <person name="Lee S."/>
            <person name="Denson S."/>
            <person name="Patil S."/>
            <person name="Macmil S."/>
            <person name="Qi S."/>
            <person name="Matskevitch T."/>
            <person name="Palculict T."/>
            <person name="Mathew T."/>
            <person name="Vee V."/>
            <person name="Velamala V."/>
            <person name="Korchina V."/>
            <person name="Cai W."/>
            <person name="Liu W."/>
            <person name="Dai W."/>
            <person name="Zou X."/>
            <person name="Zhu Y."/>
            <person name="Zhang Y."/>
            <person name="Wu Y.-Q."/>
            <person name="Xin Y."/>
            <person name="Nazarath L."/>
            <person name="Kovar C."/>
            <person name="Han Y."/>
            <person name="Muzny D."/>
            <person name="Gibbs R."/>
        </authorList>
    </citation>
    <scope>NUCLEOTIDE SEQUENCE [LARGE SCALE GENOMIC DNA]</scope>
    <source>
        <strain evidence="4">Jacobina</strain>
    </source>
</reference>
<dbReference type="PANTHER" id="PTHR21398:SF11">
    <property type="entry name" value="HDC15381-RELATED"/>
    <property type="match status" value="1"/>
</dbReference>
<dbReference type="AlphaFoldDB" id="A0A1B0CSF1"/>
<feature type="chain" id="PRO_5044555472" evidence="1">
    <location>
        <begin position="23"/>
        <end position="210"/>
    </location>
</feature>
<dbReference type="EMBL" id="GITU01002025">
    <property type="protein sequence ID" value="MBC1170728.1"/>
    <property type="molecule type" value="Transcribed_RNA"/>
</dbReference>
<evidence type="ECO:0000313" key="3">
    <source>
        <dbReference type="EnsemblMetazoa" id="LLOJ007800-PA"/>
    </source>
</evidence>
<dbReference type="PANTHER" id="PTHR21398">
    <property type="entry name" value="AGAP007094-PA"/>
    <property type="match status" value="1"/>
</dbReference>
<evidence type="ECO:0000313" key="4">
    <source>
        <dbReference type="Proteomes" id="UP000092461"/>
    </source>
</evidence>
<dbReference type="VEuPathDB" id="VectorBase:LLOJ007800"/>
<protein>
    <submittedName>
        <fullName evidence="2">Putative conserved secreted protein</fullName>
    </submittedName>
</protein>
<dbReference type="EnsemblMetazoa" id="LLOJ007800-RA">
    <property type="protein sequence ID" value="LLOJ007800-PA"/>
    <property type="gene ID" value="LLOJ007800"/>
</dbReference>
<reference evidence="2" key="2">
    <citation type="journal article" date="2020" name="BMC">
        <title>Leishmania infection induces a limited differential gene expression in the sand fly midgut.</title>
        <authorList>
            <person name="Coutinho-Abreu I.V."/>
            <person name="Serafim T.D."/>
            <person name="Meneses C."/>
            <person name="Kamhawi S."/>
            <person name="Oliveira F."/>
            <person name="Valenzuela J.G."/>
        </authorList>
    </citation>
    <scope>NUCLEOTIDE SEQUENCE</scope>
    <source>
        <strain evidence="2">Jacobina</strain>
        <tissue evidence="2">Midgut</tissue>
    </source>
</reference>
<evidence type="ECO:0000256" key="1">
    <source>
        <dbReference type="SAM" id="SignalP"/>
    </source>
</evidence>
<dbReference type="SMART" id="SM00718">
    <property type="entry name" value="DM4_12"/>
    <property type="match status" value="1"/>
</dbReference>
<keyword evidence="1" id="KW-0732">Signal</keyword>